<dbReference type="EMBL" id="BQNB010020199">
    <property type="protein sequence ID" value="GJT93403.1"/>
    <property type="molecule type" value="Genomic_DNA"/>
</dbReference>
<accession>A0ABQ5I032</accession>
<keyword evidence="1" id="KW-0175">Coiled coil</keyword>
<evidence type="ECO:0000313" key="3">
    <source>
        <dbReference type="Proteomes" id="UP001151760"/>
    </source>
</evidence>
<reference evidence="2" key="2">
    <citation type="submission" date="2022-01" db="EMBL/GenBank/DDBJ databases">
        <authorList>
            <person name="Yamashiro T."/>
            <person name="Shiraishi A."/>
            <person name="Satake H."/>
            <person name="Nakayama K."/>
        </authorList>
    </citation>
    <scope>NUCLEOTIDE SEQUENCE</scope>
</reference>
<protein>
    <submittedName>
        <fullName evidence="2">Uncharacterized protein</fullName>
    </submittedName>
</protein>
<evidence type="ECO:0000313" key="2">
    <source>
        <dbReference type="EMBL" id="GJT93403.1"/>
    </source>
</evidence>
<organism evidence="2 3">
    <name type="scientific">Tanacetum coccineum</name>
    <dbReference type="NCBI Taxonomy" id="301880"/>
    <lineage>
        <taxon>Eukaryota</taxon>
        <taxon>Viridiplantae</taxon>
        <taxon>Streptophyta</taxon>
        <taxon>Embryophyta</taxon>
        <taxon>Tracheophyta</taxon>
        <taxon>Spermatophyta</taxon>
        <taxon>Magnoliopsida</taxon>
        <taxon>eudicotyledons</taxon>
        <taxon>Gunneridae</taxon>
        <taxon>Pentapetalae</taxon>
        <taxon>asterids</taxon>
        <taxon>campanulids</taxon>
        <taxon>Asterales</taxon>
        <taxon>Asteraceae</taxon>
        <taxon>Asteroideae</taxon>
        <taxon>Anthemideae</taxon>
        <taxon>Anthemidinae</taxon>
        <taxon>Tanacetum</taxon>
    </lineage>
</organism>
<reference evidence="2" key="1">
    <citation type="journal article" date="2022" name="Int. J. Mol. Sci.">
        <title>Draft Genome of Tanacetum Coccineum: Genomic Comparison of Closely Related Tanacetum-Family Plants.</title>
        <authorList>
            <person name="Yamashiro T."/>
            <person name="Shiraishi A."/>
            <person name="Nakayama K."/>
            <person name="Satake H."/>
        </authorList>
    </citation>
    <scope>NUCLEOTIDE SEQUENCE</scope>
</reference>
<proteinExistence type="predicted"/>
<dbReference type="Proteomes" id="UP001151760">
    <property type="component" value="Unassembled WGS sequence"/>
</dbReference>
<comment type="caution">
    <text evidence="2">The sequence shown here is derived from an EMBL/GenBank/DDBJ whole genome shotgun (WGS) entry which is preliminary data.</text>
</comment>
<keyword evidence="3" id="KW-1185">Reference proteome</keyword>
<feature type="coiled-coil region" evidence="1">
    <location>
        <begin position="145"/>
        <end position="172"/>
    </location>
</feature>
<gene>
    <name evidence="2" type="ORF">Tco_1082248</name>
</gene>
<name>A0ABQ5I032_9ASTR</name>
<evidence type="ECO:0000256" key="1">
    <source>
        <dbReference type="SAM" id="Coils"/>
    </source>
</evidence>
<sequence>MRIIIRDRNVQEELLKNDLHSVKMQLNSNINHNKLIKEEVTTLKQDFKQKENKYIEEFLDMKQLKEKKKVSIGYKNPVYLTKAKQVQHALYNGHELVKTTHAPAVVHDSEDTIEIAEKTRIGMLKKMKSTLWLIDTPEFDTVFKINKMKASLQGKDSAIRKLKEQISQMNERRKKNELFRAENEKVKQHYKKLYDSIKITRVKTIEKTTSLLTENEKLEAQLKGKMQCVTMPTVKSKVVAPGMYAIDVKPIPPRNRNNRGVHLEYLKHLKESVETVRELVEEARIEKPLDNVLENACFYTKRSQELLEYVIGICPKESNKRDKKAATTPFK</sequence>